<dbReference type="EMBL" id="JBGBZA010000002">
    <property type="protein sequence ID" value="MEY9318363.1"/>
    <property type="molecule type" value="Genomic_DNA"/>
</dbReference>
<evidence type="ECO:0008006" key="5">
    <source>
        <dbReference type="Google" id="ProtNLM"/>
    </source>
</evidence>
<gene>
    <name evidence="2" type="ORF">ABIF29_005162</name>
    <name evidence="1" type="ORF">JOH49_005816</name>
</gene>
<dbReference type="EMBL" id="JAFICZ010000001">
    <property type="protein sequence ID" value="MBP1296063.1"/>
    <property type="molecule type" value="Genomic_DNA"/>
</dbReference>
<keyword evidence="4" id="KW-1185">Reference proteome</keyword>
<reference evidence="2 4" key="2">
    <citation type="submission" date="2024-07" db="EMBL/GenBank/DDBJ databases">
        <title>Genomic Encyclopedia of Type Strains, Phase V (KMG-V): Genome sequencing to study the core and pangenomes of soil and plant-associated prokaryotes.</title>
        <authorList>
            <person name="Whitman W."/>
        </authorList>
    </citation>
    <scope>NUCLEOTIDE SEQUENCE [LARGE SCALE GENOMIC DNA]</scope>
    <source>
        <strain evidence="2 4">USDA 415</strain>
    </source>
</reference>
<evidence type="ECO:0000313" key="3">
    <source>
        <dbReference type="Proteomes" id="UP000673383"/>
    </source>
</evidence>
<evidence type="ECO:0000313" key="4">
    <source>
        <dbReference type="Proteomes" id="UP001565471"/>
    </source>
</evidence>
<reference evidence="1" key="1">
    <citation type="submission" date="2021-02" db="EMBL/GenBank/DDBJ databases">
        <title>Genomic Encyclopedia of Type Strains, Phase IV (KMG-V): Genome sequencing to study the core and pangenomes of soil and plant-associated prokaryotes.</title>
        <authorList>
            <person name="Whitman W."/>
        </authorList>
    </citation>
    <scope>NUCLEOTIDE SEQUENCE</scope>
    <source>
        <strain evidence="1">USDA 406</strain>
    </source>
</reference>
<accession>A0A1E3EEN4</accession>
<name>A0A1E3EEN4_BRAEL</name>
<proteinExistence type="predicted"/>
<comment type="caution">
    <text evidence="1">The sequence shown here is derived from an EMBL/GenBank/DDBJ whole genome shotgun (WGS) entry which is preliminary data.</text>
</comment>
<dbReference type="eggNOG" id="ENOG502ZED8">
    <property type="taxonomic scope" value="Bacteria"/>
</dbReference>
<dbReference type="GeneID" id="92953652"/>
<sequence length="75" mass="8300">MTRLLEQAFETVSNLPDTEQDELARIMLQLAGVDQPPLQLTPEEDADLAEADAEIARGELATPEEVRAMWAKHGL</sequence>
<dbReference type="OrthoDB" id="7889158at2"/>
<dbReference type="AlphaFoldDB" id="A0A1E3EEN4"/>
<protein>
    <recommendedName>
        <fullName evidence="5">Addiction module protein</fullName>
    </recommendedName>
</protein>
<dbReference type="RefSeq" id="WP_016843157.1">
    <property type="nucleotide sequence ID" value="NZ_BJNL01000040.1"/>
</dbReference>
<evidence type="ECO:0000313" key="1">
    <source>
        <dbReference type="EMBL" id="MBP1296063.1"/>
    </source>
</evidence>
<evidence type="ECO:0000313" key="2">
    <source>
        <dbReference type="EMBL" id="MEY9318363.1"/>
    </source>
</evidence>
<organism evidence="1 3">
    <name type="scientific">Bradyrhizobium elkanii</name>
    <dbReference type="NCBI Taxonomy" id="29448"/>
    <lineage>
        <taxon>Bacteria</taxon>
        <taxon>Pseudomonadati</taxon>
        <taxon>Pseudomonadota</taxon>
        <taxon>Alphaproteobacteria</taxon>
        <taxon>Hyphomicrobiales</taxon>
        <taxon>Nitrobacteraceae</taxon>
        <taxon>Bradyrhizobium</taxon>
    </lineage>
</organism>
<dbReference type="Proteomes" id="UP001565471">
    <property type="component" value="Unassembled WGS sequence"/>
</dbReference>
<dbReference type="Proteomes" id="UP000673383">
    <property type="component" value="Unassembled WGS sequence"/>
</dbReference>